<gene>
    <name evidence="6" type="primary">orn</name>
    <name evidence="8" type="ORF">CWM85_13820</name>
</gene>
<feature type="active site" evidence="6">
    <location>
        <position position="396"/>
    </location>
</feature>
<dbReference type="InterPro" id="IPR022894">
    <property type="entry name" value="Oligoribonuclease"/>
</dbReference>
<evidence type="ECO:0000313" key="9">
    <source>
        <dbReference type="Proteomes" id="UP000234661"/>
    </source>
</evidence>
<dbReference type="InterPro" id="IPR012337">
    <property type="entry name" value="RNaseH-like_sf"/>
</dbReference>
<evidence type="ECO:0000256" key="3">
    <source>
        <dbReference type="ARBA" id="ARBA00022801"/>
    </source>
</evidence>
<dbReference type="PANTHER" id="PTHR47396">
    <property type="entry name" value="TYPE I RESTRICTION ENZYME ECOKI R PROTEIN"/>
    <property type="match status" value="1"/>
</dbReference>
<dbReference type="FunFam" id="3.30.420.10:FF:000003">
    <property type="entry name" value="Oligoribonuclease"/>
    <property type="match status" value="1"/>
</dbReference>
<evidence type="ECO:0000256" key="2">
    <source>
        <dbReference type="ARBA" id="ARBA00022722"/>
    </source>
</evidence>
<dbReference type="InterPro" id="IPR006935">
    <property type="entry name" value="Helicase/UvrB_N"/>
</dbReference>
<evidence type="ECO:0000259" key="7">
    <source>
        <dbReference type="PROSITE" id="PS51192"/>
    </source>
</evidence>
<accession>A0A2J4ZIU2</accession>
<dbReference type="InterPro" id="IPR036397">
    <property type="entry name" value="RNaseH_sf"/>
</dbReference>
<dbReference type="EC" id="3.1.-.-" evidence="6"/>
<reference evidence="8 9" key="2">
    <citation type="submission" date="2018-01" db="EMBL/GenBank/DDBJ databases">
        <title>Genomic study of Klebsiella pneumoniae.</title>
        <authorList>
            <person name="Yang Y."/>
            <person name="Bicalho R."/>
        </authorList>
    </citation>
    <scope>NUCLEOTIDE SEQUENCE [LARGE SCALE GENOMIC DNA]</scope>
    <source>
        <strain evidence="8 9">A2</strain>
    </source>
</reference>
<protein>
    <recommendedName>
        <fullName evidence="5 6">Oligoribonuclease</fullName>
        <ecNumber evidence="6">3.1.-.-</ecNumber>
    </recommendedName>
</protein>
<dbReference type="SMART" id="SM00479">
    <property type="entry name" value="EXOIII"/>
    <property type="match status" value="1"/>
</dbReference>
<keyword evidence="6" id="KW-0963">Cytoplasm</keyword>
<dbReference type="EMBL" id="PIET01000363">
    <property type="protein sequence ID" value="PLM62959.1"/>
    <property type="molecule type" value="Genomic_DNA"/>
</dbReference>
<reference evidence="8 9" key="1">
    <citation type="submission" date="2017-11" db="EMBL/GenBank/DDBJ databases">
        <authorList>
            <person name="Han C.G."/>
        </authorList>
    </citation>
    <scope>NUCLEOTIDE SEQUENCE [LARGE SCALE GENOMIC DNA]</scope>
    <source>
        <strain evidence="8 9">A2</strain>
    </source>
</reference>
<dbReference type="GO" id="GO:0003677">
    <property type="term" value="F:DNA binding"/>
    <property type="evidence" value="ECO:0007669"/>
    <property type="project" value="InterPro"/>
</dbReference>
<dbReference type="InterPro" id="IPR014001">
    <property type="entry name" value="Helicase_ATP-bd"/>
</dbReference>
<dbReference type="Pfam" id="PF00929">
    <property type="entry name" value="RNase_T"/>
    <property type="match status" value="1"/>
</dbReference>
<dbReference type="GO" id="GO:0005829">
    <property type="term" value="C:cytosol"/>
    <property type="evidence" value="ECO:0007669"/>
    <property type="project" value="TreeGrafter"/>
</dbReference>
<dbReference type="NCBIfam" id="NF003765">
    <property type="entry name" value="PRK05359.1"/>
    <property type="match status" value="1"/>
</dbReference>
<dbReference type="PROSITE" id="PS51192">
    <property type="entry name" value="HELICASE_ATP_BIND_1"/>
    <property type="match status" value="1"/>
</dbReference>
<dbReference type="Gene3D" id="3.40.50.300">
    <property type="entry name" value="P-loop containing nucleotide triphosphate hydrolases"/>
    <property type="match status" value="1"/>
</dbReference>
<keyword evidence="4 6" id="KW-0269">Exonuclease</keyword>
<dbReference type="InterPro" id="IPR013520">
    <property type="entry name" value="Ribonucl_H"/>
</dbReference>
<dbReference type="PANTHER" id="PTHR47396:SF1">
    <property type="entry name" value="ATP-DEPENDENT HELICASE IRC3-RELATED"/>
    <property type="match status" value="1"/>
</dbReference>
<evidence type="ECO:0000256" key="1">
    <source>
        <dbReference type="ARBA" id="ARBA00009921"/>
    </source>
</evidence>
<dbReference type="SUPFAM" id="SSF53098">
    <property type="entry name" value="Ribonuclease H-like"/>
    <property type="match status" value="1"/>
</dbReference>
<dbReference type="HAMAP" id="MF_00045">
    <property type="entry name" value="Oligoribonuclease"/>
    <property type="match status" value="1"/>
</dbReference>
<dbReference type="FunFam" id="3.40.50.300:FF:000794">
    <property type="entry name" value="ATP-dependent RNA helicase"/>
    <property type="match status" value="1"/>
</dbReference>
<evidence type="ECO:0000313" key="8">
    <source>
        <dbReference type="EMBL" id="PLM62959.1"/>
    </source>
</evidence>
<comment type="function">
    <text evidence="6">3'-to-5' exoribonuclease specific for small oligoribonucleotides.</text>
</comment>
<evidence type="ECO:0000256" key="6">
    <source>
        <dbReference type="HAMAP-Rule" id="MF_00045"/>
    </source>
</evidence>
<comment type="caution">
    <text evidence="8">The sequence shown here is derived from an EMBL/GenBank/DDBJ whole genome shotgun (WGS) entry which is preliminary data.</text>
</comment>
<dbReference type="GO" id="GO:0000175">
    <property type="term" value="F:3'-5'-RNA exonuclease activity"/>
    <property type="evidence" value="ECO:0007669"/>
    <property type="project" value="InterPro"/>
</dbReference>
<name>A0A2J4ZIU2_9ENTR</name>
<keyword evidence="2 6" id="KW-0540">Nuclease</keyword>
<dbReference type="InterPro" id="IPR050742">
    <property type="entry name" value="Helicase_Restrict-Modif_Enz"/>
</dbReference>
<sequence length="448" mass="50766">MTFTLRPYQKEAVDATLAWFRRHHEPAAIVLPTGAGKSLVIAELARLARGRVLVLAHVKELVAQNHAKYCALGLEADIFAAGLKRKESHGKVVFGSVQSVARNLDQFQGEFSLLIVDECHRISDDDDSQYQQIISHLQQVNPHLRLLGLTATPFRLGKGWIYQFHYHGMVRGDENALFRDCIYELPLRYMIKNGYLTPPERLDMPVVQYDFSRLQAQSNGLFSEADLNHELKKQQRVTPHIVSQIVEFAQTRKGVMIFAATVEHAREVTGLLPQGEAALITGETPGPERDRIIEIATLVTDANLNILAEGPTIAVHQSDAQLALMDEWNVRTHTGSGLVERVKASTQGDREAELATIEFLKKWVPAGKSPICGNSIGQDRRFLFKYMPELEAYFHYRYLDVSTLKELARRWKPEILDGFKKQGTHQAMDDIRESVAELAYYREHFIKL</sequence>
<comment type="similarity">
    <text evidence="1 6">Belongs to the oligoribonuclease family.</text>
</comment>
<dbReference type="GO" id="GO:0006259">
    <property type="term" value="P:DNA metabolic process"/>
    <property type="evidence" value="ECO:0007669"/>
    <property type="project" value="UniProtKB-ARBA"/>
</dbReference>
<dbReference type="GO" id="GO:0005524">
    <property type="term" value="F:ATP binding"/>
    <property type="evidence" value="ECO:0007669"/>
    <property type="project" value="InterPro"/>
</dbReference>
<keyword evidence="3 6" id="KW-0378">Hydrolase</keyword>
<dbReference type="Pfam" id="PF04851">
    <property type="entry name" value="ResIII"/>
    <property type="match status" value="1"/>
</dbReference>
<organism evidence="8 9">
    <name type="scientific">Klebsiella michiganensis</name>
    <dbReference type="NCBI Taxonomy" id="1134687"/>
    <lineage>
        <taxon>Bacteria</taxon>
        <taxon>Pseudomonadati</taxon>
        <taxon>Pseudomonadota</taxon>
        <taxon>Gammaproteobacteria</taxon>
        <taxon>Enterobacterales</taxon>
        <taxon>Enterobacteriaceae</taxon>
        <taxon>Klebsiella/Raoultella group</taxon>
        <taxon>Klebsiella</taxon>
    </lineage>
</organism>
<comment type="subcellular location">
    <subcellularLocation>
        <location evidence="6">Cytoplasm</location>
    </subcellularLocation>
</comment>
<dbReference type="CDD" id="cd06135">
    <property type="entry name" value="Orn"/>
    <property type="match status" value="1"/>
</dbReference>
<evidence type="ECO:0000256" key="5">
    <source>
        <dbReference type="ARBA" id="ARBA00070964"/>
    </source>
</evidence>
<feature type="domain" description="Helicase ATP-binding" evidence="7">
    <location>
        <begin position="18"/>
        <end position="171"/>
    </location>
</feature>
<evidence type="ECO:0000256" key="4">
    <source>
        <dbReference type="ARBA" id="ARBA00022839"/>
    </source>
</evidence>
<dbReference type="SUPFAM" id="SSF52540">
    <property type="entry name" value="P-loop containing nucleoside triphosphate hydrolases"/>
    <property type="match status" value="2"/>
</dbReference>
<proteinExistence type="inferred from homology"/>
<dbReference type="InterPro" id="IPR027417">
    <property type="entry name" value="P-loop_NTPase"/>
</dbReference>
<dbReference type="AlphaFoldDB" id="A0A2J4ZIU2"/>
<dbReference type="Proteomes" id="UP000234661">
    <property type="component" value="Unassembled WGS sequence"/>
</dbReference>
<dbReference type="Gene3D" id="3.30.420.10">
    <property type="entry name" value="Ribonuclease H-like superfamily/Ribonuclease H"/>
    <property type="match status" value="1"/>
</dbReference>
<dbReference type="SMART" id="SM00487">
    <property type="entry name" value="DEXDc"/>
    <property type="match status" value="1"/>
</dbReference>